<dbReference type="InterPro" id="IPR051533">
    <property type="entry name" value="WaaL-like"/>
</dbReference>
<keyword evidence="3" id="KW-1185">Reference proteome</keyword>
<accession>A0ABS4IRT6</accession>
<protein>
    <recommendedName>
        <fullName evidence="4">O-antigen ligase domain-containing protein</fullName>
    </recommendedName>
</protein>
<dbReference type="RefSeq" id="WP_209971070.1">
    <property type="nucleotide sequence ID" value="NZ_JAGGLB010000004.1"/>
</dbReference>
<feature type="transmembrane region" description="Helical" evidence="1">
    <location>
        <begin position="242"/>
        <end position="260"/>
    </location>
</feature>
<reference evidence="2 3" key="1">
    <citation type="submission" date="2021-03" db="EMBL/GenBank/DDBJ databases">
        <title>Genomic Encyclopedia of Type Strains, Phase IV (KMG-IV): sequencing the most valuable type-strain genomes for metagenomic binning, comparative biology and taxonomic classification.</title>
        <authorList>
            <person name="Goeker M."/>
        </authorList>
    </citation>
    <scope>NUCLEOTIDE SEQUENCE [LARGE SCALE GENOMIC DNA]</scope>
    <source>
        <strain evidence="2 3">DSM 26048</strain>
    </source>
</reference>
<name>A0ABS4IRT6_9BACL</name>
<keyword evidence="1" id="KW-1133">Transmembrane helix</keyword>
<dbReference type="Proteomes" id="UP001519287">
    <property type="component" value="Unassembled WGS sequence"/>
</dbReference>
<sequence>MKAIISEKNPTLLIMLFPLLYILMPRPSIDGVQFLTYPFLGIVAFTVIALNIRIIKLSRNLLYLLSLTYLLIFSLLVSMIFSENPELILFFYVVKPFLFSIILIFGFVVGERCDYNSIRKGLLRCAYVILIVQIIVGIPQLFSLTLFNPIYSAEMARPIGEKIRIVGTMGNPNIFAWVVIQSSVIIFLMEESKVKQVFGLLLGFILVILSGSRTALILLPFVILACSFLMSKKDVKFYIFKIPMYTLTLIFSFYIIIKLIEKYGSYLPYLNQLLQIIDTGKLSSINSFEARTFMWDNAWNEFVASESLIKWLFGIGLGFFKFIDSDIIYSIVSYGIVGTALNLLIYFSLLLMFSKVKQRQFSVLGKQYILFSLIIGYQAETLSGWNYPLLIMFYAGVAISLIKNQSVLLAQNGTKDKLSDNKLAV</sequence>
<gene>
    <name evidence="2" type="ORF">J2Z66_001887</name>
</gene>
<evidence type="ECO:0000313" key="3">
    <source>
        <dbReference type="Proteomes" id="UP001519287"/>
    </source>
</evidence>
<keyword evidence="1" id="KW-0812">Transmembrane</keyword>
<feature type="transmembrane region" description="Helical" evidence="1">
    <location>
        <begin position="327"/>
        <end position="349"/>
    </location>
</feature>
<evidence type="ECO:0000256" key="1">
    <source>
        <dbReference type="SAM" id="Phobius"/>
    </source>
</evidence>
<feature type="transmembrane region" description="Helical" evidence="1">
    <location>
        <begin position="197"/>
        <end position="230"/>
    </location>
</feature>
<dbReference type="EMBL" id="JAGGLB010000004">
    <property type="protein sequence ID" value="MBP1990289.1"/>
    <property type="molecule type" value="Genomic_DNA"/>
</dbReference>
<feature type="transmembrane region" description="Helical" evidence="1">
    <location>
        <begin position="35"/>
        <end position="54"/>
    </location>
</feature>
<organism evidence="2 3">
    <name type="scientific">Paenibacillus eucommiae</name>
    <dbReference type="NCBI Taxonomy" id="1355755"/>
    <lineage>
        <taxon>Bacteria</taxon>
        <taxon>Bacillati</taxon>
        <taxon>Bacillota</taxon>
        <taxon>Bacilli</taxon>
        <taxon>Bacillales</taxon>
        <taxon>Paenibacillaceae</taxon>
        <taxon>Paenibacillus</taxon>
    </lineage>
</organism>
<evidence type="ECO:0008006" key="4">
    <source>
        <dbReference type="Google" id="ProtNLM"/>
    </source>
</evidence>
<feature type="transmembrane region" description="Helical" evidence="1">
    <location>
        <begin position="361"/>
        <end position="379"/>
    </location>
</feature>
<comment type="caution">
    <text evidence="2">The sequence shown here is derived from an EMBL/GenBank/DDBJ whole genome shotgun (WGS) entry which is preliminary data.</text>
</comment>
<feature type="transmembrane region" description="Helical" evidence="1">
    <location>
        <begin position="121"/>
        <end position="142"/>
    </location>
</feature>
<keyword evidence="1" id="KW-0472">Membrane</keyword>
<dbReference type="PANTHER" id="PTHR37422:SF13">
    <property type="entry name" value="LIPOPOLYSACCHARIDE BIOSYNTHESIS PROTEIN PA4999-RELATED"/>
    <property type="match status" value="1"/>
</dbReference>
<feature type="transmembrane region" description="Helical" evidence="1">
    <location>
        <begin position="12"/>
        <end position="29"/>
    </location>
</feature>
<proteinExistence type="predicted"/>
<dbReference type="PANTHER" id="PTHR37422">
    <property type="entry name" value="TEICHURONIC ACID BIOSYNTHESIS PROTEIN TUAE"/>
    <property type="match status" value="1"/>
</dbReference>
<feature type="transmembrane region" description="Helical" evidence="1">
    <location>
        <begin position="87"/>
        <end position="109"/>
    </location>
</feature>
<feature type="transmembrane region" description="Helical" evidence="1">
    <location>
        <begin position="61"/>
        <end position="81"/>
    </location>
</feature>
<evidence type="ECO:0000313" key="2">
    <source>
        <dbReference type="EMBL" id="MBP1990289.1"/>
    </source>
</evidence>